<organism evidence="2 3">
    <name type="scientific">Anoxybacteroides voinovskiense</name>
    <dbReference type="NCBI Taxonomy" id="230470"/>
    <lineage>
        <taxon>Bacteria</taxon>
        <taxon>Bacillati</taxon>
        <taxon>Bacillota</taxon>
        <taxon>Bacilli</taxon>
        <taxon>Bacillales</taxon>
        <taxon>Anoxybacillaceae</taxon>
        <taxon>Anoxybacteroides</taxon>
    </lineage>
</organism>
<dbReference type="GO" id="GO:0005524">
    <property type="term" value="F:ATP binding"/>
    <property type="evidence" value="ECO:0007669"/>
    <property type="project" value="InterPro"/>
</dbReference>
<dbReference type="AlphaFoldDB" id="A0A840DQ71"/>
<dbReference type="RefSeq" id="WP_373286611.1">
    <property type="nucleotide sequence ID" value="NZ_BMNP01000006.1"/>
</dbReference>
<dbReference type="EMBL" id="JACIDE010000008">
    <property type="protein sequence ID" value="MBB4073813.1"/>
    <property type="molecule type" value="Genomic_DNA"/>
</dbReference>
<reference evidence="2 3" key="1">
    <citation type="submission" date="2020-08" db="EMBL/GenBank/DDBJ databases">
        <title>Genomic Encyclopedia of Type Strains, Phase IV (KMG-IV): sequencing the most valuable type-strain genomes for metagenomic binning, comparative biology and taxonomic classification.</title>
        <authorList>
            <person name="Goeker M."/>
        </authorList>
    </citation>
    <scope>NUCLEOTIDE SEQUENCE [LARGE SCALE GENOMIC DNA]</scope>
    <source>
        <strain evidence="2 3">DSM 17075</strain>
    </source>
</reference>
<feature type="domain" description="Magnesium chelatase ChlI-like catalytic" evidence="1">
    <location>
        <begin position="2"/>
        <end position="30"/>
    </location>
</feature>
<keyword evidence="3" id="KW-1185">Reference proteome</keyword>
<gene>
    <name evidence="2" type="ORF">GGR02_001575</name>
</gene>
<name>A0A840DQ71_9BACL</name>
<evidence type="ECO:0000313" key="2">
    <source>
        <dbReference type="EMBL" id="MBB4073813.1"/>
    </source>
</evidence>
<dbReference type="Pfam" id="PF01078">
    <property type="entry name" value="Mg_chelatase"/>
    <property type="match status" value="1"/>
</dbReference>
<evidence type="ECO:0000313" key="3">
    <source>
        <dbReference type="Proteomes" id="UP000559598"/>
    </source>
</evidence>
<proteinExistence type="predicted"/>
<evidence type="ECO:0000259" key="1">
    <source>
        <dbReference type="Pfam" id="PF01078"/>
    </source>
</evidence>
<accession>A0A840DQ71</accession>
<dbReference type="InterPro" id="IPR000523">
    <property type="entry name" value="Mg_chelatse_chII-like_cat_dom"/>
</dbReference>
<sequence length="50" mass="5910">MSPKQIQTYRQRISGTIYDRIDVWLALEVVDLTEPLKQLECSETIIKQKM</sequence>
<comment type="caution">
    <text evidence="2">The sequence shown here is derived from an EMBL/GenBank/DDBJ whole genome shotgun (WGS) entry which is preliminary data.</text>
</comment>
<protein>
    <submittedName>
        <fullName evidence="2">Putative ATPase with chaperone activity</fullName>
    </submittedName>
</protein>
<dbReference type="Proteomes" id="UP000559598">
    <property type="component" value="Unassembled WGS sequence"/>
</dbReference>